<evidence type="ECO:0000313" key="7">
    <source>
        <dbReference type="EMBL" id="PQV63150.1"/>
    </source>
</evidence>
<evidence type="ECO:0000313" key="8">
    <source>
        <dbReference type="Proteomes" id="UP000237684"/>
    </source>
</evidence>
<dbReference type="AlphaFoldDB" id="A0A2S8SQT2"/>
<feature type="signal peptide" evidence="5">
    <location>
        <begin position="1"/>
        <end position="26"/>
    </location>
</feature>
<evidence type="ECO:0000256" key="5">
    <source>
        <dbReference type="SAM" id="SignalP"/>
    </source>
</evidence>
<dbReference type="PANTHER" id="PTHR45138">
    <property type="entry name" value="REGULATORY COMPONENTS OF SENSORY TRANSDUCTION SYSTEM"/>
    <property type="match status" value="1"/>
</dbReference>
<evidence type="ECO:0000256" key="1">
    <source>
        <dbReference type="ARBA" id="ARBA00012528"/>
    </source>
</evidence>
<dbReference type="SMART" id="SM00065">
    <property type="entry name" value="GAF"/>
    <property type="match status" value="1"/>
</dbReference>
<protein>
    <recommendedName>
        <fullName evidence="1">diguanylate cyclase</fullName>
        <ecNumber evidence="1">2.7.7.65</ecNumber>
    </recommendedName>
</protein>
<dbReference type="InterPro" id="IPR000014">
    <property type="entry name" value="PAS"/>
</dbReference>
<feature type="transmembrane region" description="Helical" evidence="4">
    <location>
        <begin position="46"/>
        <end position="67"/>
    </location>
</feature>
<dbReference type="SUPFAM" id="SSF55785">
    <property type="entry name" value="PYP-like sensor domain (PAS domain)"/>
    <property type="match status" value="1"/>
</dbReference>
<evidence type="ECO:0000256" key="3">
    <source>
        <dbReference type="SAM" id="Coils"/>
    </source>
</evidence>
<dbReference type="InterPro" id="IPR003018">
    <property type="entry name" value="GAF"/>
</dbReference>
<dbReference type="OrthoDB" id="9812358at2"/>
<feature type="chain" id="PRO_5015587105" description="diguanylate cyclase" evidence="5">
    <location>
        <begin position="27"/>
        <end position="548"/>
    </location>
</feature>
<comment type="catalytic activity">
    <reaction evidence="2">
        <text>2 GTP = 3',3'-c-di-GMP + 2 diphosphate</text>
        <dbReference type="Rhea" id="RHEA:24898"/>
        <dbReference type="ChEBI" id="CHEBI:33019"/>
        <dbReference type="ChEBI" id="CHEBI:37565"/>
        <dbReference type="ChEBI" id="CHEBI:58805"/>
        <dbReference type="EC" id="2.7.7.65"/>
    </reaction>
</comment>
<dbReference type="GO" id="GO:0043709">
    <property type="term" value="P:cell adhesion involved in single-species biofilm formation"/>
    <property type="evidence" value="ECO:0007669"/>
    <property type="project" value="TreeGrafter"/>
</dbReference>
<proteinExistence type="predicted"/>
<organism evidence="7 8">
    <name type="scientific">Abditibacterium utsteinense</name>
    <dbReference type="NCBI Taxonomy" id="1960156"/>
    <lineage>
        <taxon>Bacteria</taxon>
        <taxon>Pseudomonadati</taxon>
        <taxon>Abditibacteriota</taxon>
        <taxon>Abditibacteriia</taxon>
        <taxon>Abditibacteriales</taxon>
        <taxon>Abditibacteriaceae</taxon>
        <taxon>Abditibacterium</taxon>
    </lineage>
</organism>
<dbReference type="InterPro" id="IPR029787">
    <property type="entry name" value="Nucleotide_cyclase"/>
</dbReference>
<dbReference type="InterPro" id="IPR000160">
    <property type="entry name" value="GGDEF_dom"/>
</dbReference>
<keyword evidence="5" id="KW-0732">Signal</keyword>
<evidence type="ECO:0000256" key="4">
    <source>
        <dbReference type="SAM" id="Phobius"/>
    </source>
</evidence>
<dbReference type="SUPFAM" id="SSF55781">
    <property type="entry name" value="GAF domain-like"/>
    <property type="match status" value="1"/>
</dbReference>
<gene>
    <name evidence="7" type="ORF">B1R32_11558</name>
</gene>
<dbReference type="GO" id="GO:0005886">
    <property type="term" value="C:plasma membrane"/>
    <property type="evidence" value="ECO:0007669"/>
    <property type="project" value="TreeGrafter"/>
</dbReference>
<reference evidence="7 8" key="1">
    <citation type="journal article" date="2018" name="Syst. Appl. Microbiol.">
        <title>Abditibacterium utsteinense sp. nov., the first cultivated member of candidate phylum FBP, isolated from ice-free Antarctic soil samples.</title>
        <authorList>
            <person name="Tahon G."/>
            <person name="Tytgat B."/>
            <person name="Lebbe L."/>
            <person name="Carlier A."/>
            <person name="Willems A."/>
        </authorList>
    </citation>
    <scope>NUCLEOTIDE SEQUENCE [LARGE SCALE GENOMIC DNA]</scope>
    <source>
        <strain evidence="7 8">LMG 29911</strain>
    </source>
</reference>
<dbReference type="SUPFAM" id="SSF55073">
    <property type="entry name" value="Nucleotide cyclase"/>
    <property type="match status" value="1"/>
</dbReference>
<dbReference type="CDD" id="cd01949">
    <property type="entry name" value="GGDEF"/>
    <property type="match status" value="1"/>
</dbReference>
<dbReference type="NCBIfam" id="TIGR00229">
    <property type="entry name" value="sensory_box"/>
    <property type="match status" value="1"/>
</dbReference>
<sequence>MIRRHRFFPLLWGAALFCAAPTFARAKPSSQTAQKPPAATPAKAPIPLMIGIGIGALALGGALGFALKKPKVAVAAATQIPDLFDELPFPLVYVNENEKLTRRNPAFQRFFGVESATFPELFHPDDLTEARAHLHDILGGQRQNFSRPYRFFGADGALFHAVLSGQKGGNARSNNAVLLALRDTTAQASAEVELSGAREAISALYSVIAGDKSRDLDGKIKSLLAMGCGRFELPIGALGRFSGDDFETLFVQSADRRVRPAMTLSRMATSGEAALLGLDSLPNRANWKNFPFVTKNEGVSYLGAPVLVESELFGMLSFSGLEARSKPFAAGEIELLQLMADWVGGEIERENTKTSLEKQQKALLEANDKLEALATHDALTGTKNRRAFTEKLEEEWSRARRYGTPLSLVMFDVDKFKLYNDSFGHPAGDEVLKRVARILMAAIRGTDFAARYGGEEFVLILPNTDADGAMILAQRLRQKIESAPWKERQVTASLGVSSILPIHKVAADLLSAADGALYHSKENGRNRVTHTRDMEVLPDSLQDLEQNE</sequence>
<dbReference type="InterPro" id="IPR035965">
    <property type="entry name" value="PAS-like_dom_sf"/>
</dbReference>
<keyword evidence="3" id="KW-0175">Coiled coil</keyword>
<dbReference type="Gene3D" id="3.30.70.270">
    <property type="match status" value="1"/>
</dbReference>
<dbReference type="Proteomes" id="UP000237684">
    <property type="component" value="Unassembled WGS sequence"/>
</dbReference>
<name>A0A2S8SQT2_9BACT</name>
<dbReference type="Gene3D" id="3.30.450.40">
    <property type="match status" value="1"/>
</dbReference>
<keyword evidence="4" id="KW-0472">Membrane</keyword>
<dbReference type="InterPro" id="IPR029016">
    <property type="entry name" value="GAF-like_dom_sf"/>
</dbReference>
<dbReference type="Pfam" id="PF01590">
    <property type="entry name" value="GAF"/>
    <property type="match status" value="1"/>
</dbReference>
<dbReference type="FunFam" id="3.30.70.270:FF:000001">
    <property type="entry name" value="Diguanylate cyclase domain protein"/>
    <property type="match status" value="1"/>
</dbReference>
<dbReference type="InterPro" id="IPR050469">
    <property type="entry name" value="Diguanylate_Cyclase"/>
</dbReference>
<dbReference type="GO" id="GO:1902201">
    <property type="term" value="P:negative regulation of bacterial-type flagellum-dependent cell motility"/>
    <property type="evidence" value="ECO:0007669"/>
    <property type="project" value="TreeGrafter"/>
</dbReference>
<dbReference type="EMBL" id="NIGF01000015">
    <property type="protein sequence ID" value="PQV63150.1"/>
    <property type="molecule type" value="Genomic_DNA"/>
</dbReference>
<keyword evidence="4" id="KW-1133">Transmembrane helix</keyword>
<dbReference type="Pfam" id="PF00990">
    <property type="entry name" value="GGDEF"/>
    <property type="match status" value="1"/>
</dbReference>
<feature type="domain" description="GGDEF" evidence="6">
    <location>
        <begin position="404"/>
        <end position="533"/>
    </location>
</feature>
<dbReference type="Gene3D" id="3.30.450.20">
    <property type="entry name" value="PAS domain"/>
    <property type="match status" value="1"/>
</dbReference>
<evidence type="ECO:0000256" key="2">
    <source>
        <dbReference type="ARBA" id="ARBA00034247"/>
    </source>
</evidence>
<dbReference type="EC" id="2.7.7.65" evidence="1"/>
<accession>A0A2S8SQT2</accession>
<feature type="coiled-coil region" evidence="3">
    <location>
        <begin position="349"/>
        <end position="376"/>
    </location>
</feature>
<dbReference type="CDD" id="cd00130">
    <property type="entry name" value="PAS"/>
    <property type="match status" value="1"/>
</dbReference>
<keyword evidence="4" id="KW-0812">Transmembrane</keyword>
<dbReference type="GO" id="GO:0052621">
    <property type="term" value="F:diguanylate cyclase activity"/>
    <property type="evidence" value="ECO:0007669"/>
    <property type="project" value="UniProtKB-EC"/>
</dbReference>
<dbReference type="PROSITE" id="PS50887">
    <property type="entry name" value="GGDEF"/>
    <property type="match status" value="1"/>
</dbReference>
<dbReference type="RefSeq" id="WP_106380739.1">
    <property type="nucleotide sequence ID" value="NZ_NIGF01000015.1"/>
</dbReference>
<dbReference type="PANTHER" id="PTHR45138:SF9">
    <property type="entry name" value="DIGUANYLATE CYCLASE DGCM-RELATED"/>
    <property type="match status" value="1"/>
</dbReference>
<dbReference type="InterPro" id="IPR043128">
    <property type="entry name" value="Rev_trsase/Diguanyl_cyclase"/>
</dbReference>
<dbReference type="InParanoid" id="A0A2S8SQT2"/>
<keyword evidence="8" id="KW-1185">Reference proteome</keyword>
<dbReference type="NCBIfam" id="TIGR00254">
    <property type="entry name" value="GGDEF"/>
    <property type="match status" value="1"/>
</dbReference>
<dbReference type="SMART" id="SM00267">
    <property type="entry name" value="GGDEF"/>
    <property type="match status" value="1"/>
</dbReference>
<evidence type="ECO:0000259" key="6">
    <source>
        <dbReference type="PROSITE" id="PS50887"/>
    </source>
</evidence>
<comment type="caution">
    <text evidence="7">The sequence shown here is derived from an EMBL/GenBank/DDBJ whole genome shotgun (WGS) entry which is preliminary data.</text>
</comment>